<keyword evidence="11 12" id="KW-0407">Ion channel</keyword>
<organism evidence="14 15">
    <name type="scientific">Lucilia cuprina</name>
    <name type="common">Green bottle fly</name>
    <name type="synonym">Australian sheep blowfly</name>
    <dbReference type="NCBI Taxonomy" id="7375"/>
    <lineage>
        <taxon>Eukaryota</taxon>
        <taxon>Metazoa</taxon>
        <taxon>Ecdysozoa</taxon>
        <taxon>Arthropoda</taxon>
        <taxon>Hexapoda</taxon>
        <taxon>Insecta</taxon>
        <taxon>Pterygota</taxon>
        <taxon>Neoptera</taxon>
        <taxon>Endopterygota</taxon>
        <taxon>Diptera</taxon>
        <taxon>Brachycera</taxon>
        <taxon>Muscomorpha</taxon>
        <taxon>Oestroidea</taxon>
        <taxon>Calliphoridae</taxon>
        <taxon>Luciliinae</taxon>
        <taxon>Lucilia</taxon>
    </lineage>
</organism>
<dbReference type="GO" id="GO:0015280">
    <property type="term" value="F:ligand-gated sodium channel activity"/>
    <property type="evidence" value="ECO:0007669"/>
    <property type="project" value="TreeGrafter"/>
</dbReference>
<evidence type="ECO:0000256" key="11">
    <source>
        <dbReference type="ARBA" id="ARBA00023303"/>
    </source>
</evidence>
<comment type="similarity">
    <text evidence="2 12">Belongs to the amiloride-sensitive sodium channel (TC 1.A.6) family.</text>
</comment>
<evidence type="ECO:0000256" key="2">
    <source>
        <dbReference type="ARBA" id="ARBA00007193"/>
    </source>
</evidence>
<evidence type="ECO:0000256" key="12">
    <source>
        <dbReference type="RuleBase" id="RU000679"/>
    </source>
</evidence>
<keyword evidence="9 13" id="KW-0472">Membrane</keyword>
<feature type="transmembrane region" description="Helical" evidence="13">
    <location>
        <begin position="50"/>
        <end position="69"/>
    </location>
</feature>
<dbReference type="Gene3D" id="1.10.287.820">
    <property type="entry name" value="Acid-sensing ion channel domain"/>
    <property type="match status" value="1"/>
</dbReference>
<dbReference type="Proteomes" id="UP000037069">
    <property type="component" value="Unassembled WGS sequence"/>
</dbReference>
<evidence type="ECO:0000256" key="1">
    <source>
        <dbReference type="ARBA" id="ARBA00004141"/>
    </source>
</evidence>
<evidence type="ECO:0000256" key="3">
    <source>
        <dbReference type="ARBA" id="ARBA00022448"/>
    </source>
</evidence>
<evidence type="ECO:0000256" key="5">
    <source>
        <dbReference type="ARBA" id="ARBA00022692"/>
    </source>
</evidence>
<dbReference type="InterPro" id="IPR001873">
    <property type="entry name" value="ENaC"/>
</dbReference>
<keyword evidence="3 12" id="KW-0813">Transport</keyword>
<dbReference type="GO" id="GO:0005886">
    <property type="term" value="C:plasma membrane"/>
    <property type="evidence" value="ECO:0007669"/>
    <property type="project" value="TreeGrafter"/>
</dbReference>
<dbReference type="PANTHER" id="PTHR11690:SF179">
    <property type="entry name" value="PICKPOCKET 10"/>
    <property type="match status" value="1"/>
</dbReference>
<gene>
    <name evidence="14" type="ORF">FF38_04137</name>
</gene>
<evidence type="ECO:0000256" key="8">
    <source>
        <dbReference type="ARBA" id="ARBA00023065"/>
    </source>
</evidence>
<proteinExistence type="inferred from homology"/>
<name>A0A0L0BS23_LUCCU</name>
<dbReference type="OrthoDB" id="6628406at2759"/>
<evidence type="ECO:0000313" key="14">
    <source>
        <dbReference type="EMBL" id="KNC22798.1"/>
    </source>
</evidence>
<dbReference type="PRINTS" id="PR01078">
    <property type="entry name" value="AMINACHANNEL"/>
</dbReference>
<keyword evidence="10 12" id="KW-0739">Sodium transport</keyword>
<evidence type="ECO:0000256" key="4">
    <source>
        <dbReference type="ARBA" id="ARBA00022461"/>
    </source>
</evidence>
<keyword evidence="7" id="KW-0915">Sodium</keyword>
<evidence type="ECO:0000313" key="15">
    <source>
        <dbReference type="Proteomes" id="UP000037069"/>
    </source>
</evidence>
<keyword evidence="5 12" id="KW-0812">Transmembrane</keyword>
<feature type="transmembrane region" description="Helical" evidence="13">
    <location>
        <begin position="481"/>
        <end position="507"/>
    </location>
</feature>
<feature type="transmembrane region" description="Helical" evidence="13">
    <location>
        <begin position="81"/>
        <end position="98"/>
    </location>
</feature>
<sequence length="520" mass="61534">MYIKVQPIQPTPPPPPSYHLANTLQPSKQKKNIKKSNPGWHRVKKILLSIWYYFKLYLETCVAHCYVYLVRNGLTMLERIFWFILMAICHYFCFFIALQSVTRFMSKNSYVGIERNYFDWNTTLPSVTICPMERLNKEKFDHFCEMYDITDEHKQEFFDFLEHLANSTYINFNDIPIHKTVQGTLDKIRLKPNRYMELIYNLTADETMNPNEKQRVRTVDNGANIHTRQILTEYGLCYLTNSFLPEEYSSRYLILGEYPEKNIYEEEAQVRPVQQGSFPDRYIDYNFIGFQSAMDLYGHSAFDVMKVDNNVGYSTENLYFEPTVTEITTTKNFETESNVRQRNCRFNHESNLTHFPIYTKNLCMQECRLNLVYKICKCIPHFYPNRFGKAKPVCDYRTLRECFPKNTAYFLKLYRTVAHNKIEDIAPCYCLQNCMNSVITLRVSYLTKTKEFFGGKGTILSMKEWPTIRYKRQTIFTYTDLMVYIGGTAGLFLGFSVLGVIEIVYFFTMRLMFSLCGYKL</sequence>
<dbReference type="Gene3D" id="1.10.287.770">
    <property type="entry name" value="YojJ-like"/>
    <property type="match status" value="1"/>
</dbReference>
<evidence type="ECO:0000256" key="13">
    <source>
        <dbReference type="SAM" id="Phobius"/>
    </source>
</evidence>
<evidence type="ECO:0000256" key="9">
    <source>
        <dbReference type="ARBA" id="ARBA00023136"/>
    </source>
</evidence>
<dbReference type="PANTHER" id="PTHR11690">
    <property type="entry name" value="AMILORIDE-SENSITIVE SODIUM CHANNEL-RELATED"/>
    <property type="match status" value="1"/>
</dbReference>
<evidence type="ECO:0000256" key="10">
    <source>
        <dbReference type="ARBA" id="ARBA00023201"/>
    </source>
</evidence>
<dbReference type="AlphaFoldDB" id="A0A0L0BS23"/>
<dbReference type="EMBL" id="JRES01001455">
    <property type="protein sequence ID" value="KNC22798.1"/>
    <property type="molecule type" value="Genomic_DNA"/>
</dbReference>
<reference evidence="14 15" key="1">
    <citation type="journal article" date="2015" name="Nat. Commun.">
        <title>Lucilia cuprina genome unlocks parasitic fly biology to underpin future interventions.</title>
        <authorList>
            <person name="Anstead C.A."/>
            <person name="Korhonen P.K."/>
            <person name="Young N.D."/>
            <person name="Hall R.S."/>
            <person name="Jex A.R."/>
            <person name="Murali S.C."/>
            <person name="Hughes D.S."/>
            <person name="Lee S.F."/>
            <person name="Perry T."/>
            <person name="Stroehlein A.J."/>
            <person name="Ansell B.R."/>
            <person name="Breugelmans B."/>
            <person name="Hofmann A."/>
            <person name="Qu J."/>
            <person name="Dugan S."/>
            <person name="Lee S.L."/>
            <person name="Chao H."/>
            <person name="Dinh H."/>
            <person name="Han Y."/>
            <person name="Doddapaneni H.V."/>
            <person name="Worley K.C."/>
            <person name="Muzny D.M."/>
            <person name="Ioannidis P."/>
            <person name="Waterhouse R.M."/>
            <person name="Zdobnov E.M."/>
            <person name="James P.J."/>
            <person name="Bagnall N.H."/>
            <person name="Kotze A.C."/>
            <person name="Gibbs R.A."/>
            <person name="Richards S."/>
            <person name="Batterham P."/>
            <person name="Gasser R.B."/>
        </authorList>
    </citation>
    <scope>NUCLEOTIDE SEQUENCE [LARGE SCALE GENOMIC DNA]</scope>
    <source>
        <strain evidence="14 15">LS</strain>
        <tissue evidence="14">Full body</tissue>
    </source>
</reference>
<evidence type="ECO:0000256" key="6">
    <source>
        <dbReference type="ARBA" id="ARBA00022989"/>
    </source>
</evidence>
<keyword evidence="15" id="KW-1185">Reference proteome</keyword>
<protein>
    <recommendedName>
        <fullName evidence="16">Sodium channel protein Nach</fullName>
    </recommendedName>
</protein>
<keyword evidence="6 13" id="KW-1133">Transmembrane helix</keyword>
<evidence type="ECO:0008006" key="16">
    <source>
        <dbReference type="Google" id="ProtNLM"/>
    </source>
</evidence>
<keyword evidence="4 12" id="KW-0894">Sodium channel</keyword>
<comment type="caution">
    <text evidence="14">The sequence shown here is derived from an EMBL/GenBank/DDBJ whole genome shotgun (WGS) entry which is preliminary data.</text>
</comment>
<evidence type="ECO:0000256" key="7">
    <source>
        <dbReference type="ARBA" id="ARBA00023053"/>
    </source>
</evidence>
<dbReference type="Pfam" id="PF00858">
    <property type="entry name" value="ASC"/>
    <property type="match status" value="1"/>
</dbReference>
<keyword evidence="8 12" id="KW-0406">Ion transport</keyword>
<comment type="subcellular location">
    <subcellularLocation>
        <location evidence="1">Membrane</location>
        <topology evidence="1">Multi-pass membrane protein</topology>
    </subcellularLocation>
</comment>
<dbReference type="OMA" id="LTHYPFY"/>
<accession>A0A0L0BS23</accession>